<keyword evidence="1" id="KW-0732">Signal</keyword>
<keyword evidence="3" id="KW-1185">Reference proteome</keyword>
<name>A0A5B7JI87_PORTR</name>
<comment type="caution">
    <text evidence="2">The sequence shown here is derived from an EMBL/GenBank/DDBJ whole genome shotgun (WGS) entry which is preliminary data.</text>
</comment>
<evidence type="ECO:0000313" key="2">
    <source>
        <dbReference type="EMBL" id="MPC94549.1"/>
    </source>
</evidence>
<feature type="chain" id="PRO_5022665615" description="Secreted protein" evidence="1">
    <location>
        <begin position="17"/>
        <end position="154"/>
    </location>
</feature>
<evidence type="ECO:0000313" key="3">
    <source>
        <dbReference type="Proteomes" id="UP000324222"/>
    </source>
</evidence>
<sequence>MAVMVVLVVMVVAVKGMAVADEHKPMGRRGLVRLLPATAYIKVSRSRSRPLSRSQCGRALSVVVCCDGAWKHAPNGESEHVVGCEVTNMMRLQSLQADLPVMVKGSASRHRWESCWTSCSVATPRHLPSLEVFKARDRRLASFDVVVTFVFTLG</sequence>
<gene>
    <name evidence="2" type="ORF">E2C01_089723</name>
</gene>
<dbReference type="Proteomes" id="UP000324222">
    <property type="component" value="Unassembled WGS sequence"/>
</dbReference>
<proteinExistence type="predicted"/>
<accession>A0A5B7JI87</accession>
<protein>
    <recommendedName>
        <fullName evidence="4">Secreted protein</fullName>
    </recommendedName>
</protein>
<dbReference type="AlphaFoldDB" id="A0A5B7JI87"/>
<organism evidence="2 3">
    <name type="scientific">Portunus trituberculatus</name>
    <name type="common">Swimming crab</name>
    <name type="synonym">Neptunus trituberculatus</name>
    <dbReference type="NCBI Taxonomy" id="210409"/>
    <lineage>
        <taxon>Eukaryota</taxon>
        <taxon>Metazoa</taxon>
        <taxon>Ecdysozoa</taxon>
        <taxon>Arthropoda</taxon>
        <taxon>Crustacea</taxon>
        <taxon>Multicrustacea</taxon>
        <taxon>Malacostraca</taxon>
        <taxon>Eumalacostraca</taxon>
        <taxon>Eucarida</taxon>
        <taxon>Decapoda</taxon>
        <taxon>Pleocyemata</taxon>
        <taxon>Brachyura</taxon>
        <taxon>Eubrachyura</taxon>
        <taxon>Portunoidea</taxon>
        <taxon>Portunidae</taxon>
        <taxon>Portuninae</taxon>
        <taxon>Portunus</taxon>
    </lineage>
</organism>
<reference evidence="2 3" key="1">
    <citation type="submission" date="2019-05" db="EMBL/GenBank/DDBJ databases">
        <title>Another draft genome of Portunus trituberculatus and its Hox gene families provides insights of decapod evolution.</title>
        <authorList>
            <person name="Jeong J.-H."/>
            <person name="Song I."/>
            <person name="Kim S."/>
            <person name="Choi T."/>
            <person name="Kim D."/>
            <person name="Ryu S."/>
            <person name="Kim W."/>
        </authorList>
    </citation>
    <scope>NUCLEOTIDE SEQUENCE [LARGE SCALE GENOMIC DNA]</scope>
    <source>
        <tissue evidence="2">Muscle</tissue>
    </source>
</reference>
<feature type="signal peptide" evidence="1">
    <location>
        <begin position="1"/>
        <end position="16"/>
    </location>
</feature>
<evidence type="ECO:0000256" key="1">
    <source>
        <dbReference type="SAM" id="SignalP"/>
    </source>
</evidence>
<evidence type="ECO:0008006" key="4">
    <source>
        <dbReference type="Google" id="ProtNLM"/>
    </source>
</evidence>
<dbReference type="EMBL" id="VSRR010099057">
    <property type="protein sequence ID" value="MPC94549.1"/>
    <property type="molecule type" value="Genomic_DNA"/>
</dbReference>